<evidence type="ECO:0000313" key="12">
    <source>
        <dbReference type="Proteomes" id="UP001466331"/>
    </source>
</evidence>
<evidence type="ECO:0000256" key="4">
    <source>
        <dbReference type="ARBA" id="ARBA00022679"/>
    </source>
</evidence>
<comment type="pathway">
    <text evidence="9">Protein modification; lipoprotein biosynthesis (N-acyl transfer).</text>
</comment>
<organism evidence="11 12">
    <name type="scientific">Rarispira pelagica</name>
    <dbReference type="NCBI Taxonomy" id="3141764"/>
    <lineage>
        <taxon>Bacteria</taxon>
        <taxon>Pseudomonadati</taxon>
        <taxon>Spirochaetota</taxon>
        <taxon>Spirochaetia</taxon>
        <taxon>Winmispirales</taxon>
        <taxon>Winmispiraceae</taxon>
        <taxon>Rarispira</taxon>
    </lineage>
</organism>
<dbReference type="Proteomes" id="UP001466331">
    <property type="component" value="Unassembled WGS sequence"/>
</dbReference>
<evidence type="ECO:0000256" key="1">
    <source>
        <dbReference type="ARBA" id="ARBA00004651"/>
    </source>
</evidence>
<dbReference type="EC" id="2.3.1.269" evidence="9"/>
<evidence type="ECO:0000256" key="7">
    <source>
        <dbReference type="ARBA" id="ARBA00023136"/>
    </source>
</evidence>
<keyword evidence="12" id="KW-1185">Reference proteome</keyword>
<comment type="caution">
    <text evidence="11">The sequence shown here is derived from an EMBL/GenBank/DDBJ whole genome shotgun (WGS) entry which is preliminary data.</text>
</comment>
<accession>A0ABU9U8J5</accession>
<proteinExistence type="inferred from homology"/>
<evidence type="ECO:0000256" key="6">
    <source>
        <dbReference type="ARBA" id="ARBA00022989"/>
    </source>
</evidence>
<comment type="subcellular location">
    <subcellularLocation>
        <location evidence="1 9">Cell membrane</location>
        <topology evidence="1 9">Multi-pass membrane protein</topology>
    </subcellularLocation>
</comment>
<gene>
    <name evidence="9 11" type="primary">lnt</name>
    <name evidence="11" type="ORF">WKV44_00335</name>
</gene>
<evidence type="ECO:0000256" key="5">
    <source>
        <dbReference type="ARBA" id="ARBA00022692"/>
    </source>
</evidence>
<dbReference type="CDD" id="cd07571">
    <property type="entry name" value="ALP_N-acyl_transferase"/>
    <property type="match status" value="1"/>
</dbReference>
<comment type="catalytic activity">
    <reaction evidence="9">
        <text>N-terminal S-1,2-diacyl-sn-glyceryl-L-cysteinyl-[lipoprotein] + a glycerophospholipid = N-acyl-S-1,2-diacyl-sn-glyceryl-L-cysteinyl-[lipoprotein] + a 2-acyl-sn-glycero-3-phospholipid + H(+)</text>
        <dbReference type="Rhea" id="RHEA:48228"/>
        <dbReference type="Rhea" id="RHEA-COMP:14681"/>
        <dbReference type="Rhea" id="RHEA-COMP:14684"/>
        <dbReference type="ChEBI" id="CHEBI:15378"/>
        <dbReference type="ChEBI" id="CHEBI:136912"/>
        <dbReference type="ChEBI" id="CHEBI:140656"/>
        <dbReference type="ChEBI" id="CHEBI:140657"/>
        <dbReference type="ChEBI" id="CHEBI:140660"/>
        <dbReference type="EC" id="2.3.1.269"/>
    </reaction>
</comment>
<dbReference type="InterPro" id="IPR004563">
    <property type="entry name" value="Apolipo_AcylTrfase"/>
</dbReference>
<feature type="transmembrane region" description="Helical" evidence="9">
    <location>
        <begin position="12"/>
        <end position="33"/>
    </location>
</feature>
<feature type="transmembrane region" description="Helical" evidence="9">
    <location>
        <begin position="141"/>
        <end position="158"/>
    </location>
</feature>
<protein>
    <recommendedName>
        <fullName evidence="9">Apolipoprotein N-acyltransferase</fullName>
        <shortName evidence="9">ALP N-acyltransferase</shortName>
        <ecNumber evidence="9">2.3.1.269</ecNumber>
    </recommendedName>
</protein>
<keyword evidence="3 9" id="KW-1003">Cell membrane</keyword>
<sequence>MMTLSIPNELLFQGNPLLAPIALTPLFFSLLASTLRQAKHYTLLFGISFTVAANYWLANFGDYSIWTLGGVTFAYIIYYSLLSPLLWHASRQEPHIRPIFFAAVWTVFEYTRSIGFLAYPWALLAHSQHNNLPLLQISKILGIWPITFLLAWTSATAAQHIRFPHTRRHTIRNIAAIAALTTLFLIYGIIELTTTPQPAATLRAALIQQNADSWQEGNETNSILTAENLSIQALRETPQPEIIIWNETILTYPYQFKNYYDTHPSRYPLNRYLTDSKTPLLTGIPYREDRQTYYNATMLISDTHKILDYYGKKRLVPFAEYIPYWENHLVRDFFKKTIGIYGTWMPGKKDTIYHIKTRMGKIIKAATPICFEDAFPDINSTFIRKGAQVLINLTNDSWSGQKSAQLQHYVPAKMVAIELGITLVRSTNSGYTSVTDPWGRITADLPMFTSTYLVTDIPIYHPQNTPYSKLGDILPQLLIILIFINLLRQKKTERLTSAI</sequence>
<keyword evidence="5 9" id="KW-0812">Transmembrane</keyword>
<evidence type="ECO:0000313" key="11">
    <source>
        <dbReference type="EMBL" id="MEM5946984.1"/>
    </source>
</evidence>
<keyword evidence="7 9" id="KW-0472">Membrane</keyword>
<name>A0ABU9U8J5_9SPIR</name>
<reference evidence="11 12" key="1">
    <citation type="submission" date="2024-03" db="EMBL/GenBank/DDBJ databases">
        <title>Ignisphaera cupida sp. nov., a hyperthermophilic hydrolytic archaeon from a hot spring of Kamchatka, and proposal of Ignisphaeraceae fam. nov.</title>
        <authorList>
            <person name="Podosokorskaya O.A."/>
            <person name="Elcheninov A.G."/>
            <person name="Maltseva A.I."/>
            <person name="Zayulina K.S."/>
            <person name="Novikov A."/>
            <person name="Merkel A.Y."/>
        </authorList>
    </citation>
    <scope>NUCLEOTIDE SEQUENCE [LARGE SCALE GENOMIC DNA]</scope>
    <source>
        <strain evidence="11 12">38H-sp</strain>
    </source>
</reference>
<dbReference type="NCBIfam" id="TIGR00546">
    <property type="entry name" value="lnt"/>
    <property type="match status" value="1"/>
</dbReference>
<comment type="similarity">
    <text evidence="2 9">Belongs to the CN hydrolase family. Apolipoprotein N-acyltransferase subfamily.</text>
</comment>
<evidence type="ECO:0000256" key="2">
    <source>
        <dbReference type="ARBA" id="ARBA00010065"/>
    </source>
</evidence>
<feature type="domain" description="CN hydrolase" evidence="10">
    <location>
        <begin position="202"/>
        <end position="459"/>
    </location>
</feature>
<keyword evidence="6 9" id="KW-1133">Transmembrane helix</keyword>
<keyword evidence="8 9" id="KW-0012">Acyltransferase</keyword>
<dbReference type="GO" id="GO:0016746">
    <property type="term" value="F:acyltransferase activity"/>
    <property type="evidence" value="ECO:0007669"/>
    <property type="project" value="UniProtKB-KW"/>
</dbReference>
<keyword evidence="4 9" id="KW-0808">Transferase</keyword>
<dbReference type="InterPro" id="IPR045378">
    <property type="entry name" value="LNT_N"/>
</dbReference>
<feature type="transmembrane region" description="Helical" evidence="9">
    <location>
        <begin position="63"/>
        <end position="87"/>
    </location>
</feature>
<dbReference type="PROSITE" id="PS50263">
    <property type="entry name" value="CN_HYDROLASE"/>
    <property type="match status" value="1"/>
</dbReference>
<feature type="transmembrane region" description="Helical" evidence="9">
    <location>
        <begin position="170"/>
        <end position="190"/>
    </location>
</feature>
<dbReference type="InterPro" id="IPR003010">
    <property type="entry name" value="C-N_Hydrolase"/>
</dbReference>
<comment type="function">
    <text evidence="9">Catalyzes the phospholipid dependent N-acylation of the N-terminal cysteine of apolipoprotein, the last step in lipoprotein maturation.</text>
</comment>
<dbReference type="PANTHER" id="PTHR38686">
    <property type="entry name" value="APOLIPOPROTEIN N-ACYLTRANSFERASE"/>
    <property type="match status" value="1"/>
</dbReference>
<evidence type="ECO:0000256" key="3">
    <source>
        <dbReference type="ARBA" id="ARBA00022475"/>
    </source>
</evidence>
<dbReference type="Pfam" id="PF00795">
    <property type="entry name" value="CN_hydrolase"/>
    <property type="match status" value="1"/>
</dbReference>
<dbReference type="PANTHER" id="PTHR38686:SF1">
    <property type="entry name" value="APOLIPOPROTEIN N-ACYLTRANSFERASE"/>
    <property type="match status" value="1"/>
</dbReference>
<evidence type="ECO:0000256" key="9">
    <source>
        <dbReference type="HAMAP-Rule" id="MF_01148"/>
    </source>
</evidence>
<feature type="transmembrane region" description="Helical" evidence="9">
    <location>
        <begin position="40"/>
        <end position="57"/>
    </location>
</feature>
<dbReference type="SUPFAM" id="SSF56317">
    <property type="entry name" value="Carbon-nitrogen hydrolase"/>
    <property type="match status" value="1"/>
</dbReference>
<evidence type="ECO:0000259" key="10">
    <source>
        <dbReference type="PROSITE" id="PS50263"/>
    </source>
</evidence>
<dbReference type="HAMAP" id="MF_01148">
    <property type="entry name" value="Lnt"/>
    <property type="match status" value="1"/>
</dbReference>
<feature type="transmembrane region" description="Helical" evidence="9">
    <location>
        <begin position="99"/>
        <end position="121"/>
    </location>
</feature>
<dbReference type="InterPro" id="IPR036526">
    <property type="entry name" value="C-N_Hydrolase_sf"/>
</dbReference>
<dbReference type="Gene3D" id="3.60.110.10">
    <property type="entry name" value="Carbon-nitrogen hydrolase"/>
    <property type="match status" value="1"/>
</dbReference>
<evidence type="ECO:0000256" key="8">
    <source>
        <dbReference type="ARBA" id="ARBA00023315"/>
    </source>
</evidence>
<dbReference type="RefSeq" id="WP_420068438.1">
    <property type="nucleotide sequence ID" value="NZ_JBCHKQ010000001.1"/>
</dbReference>
<dbReference type="EMBL" id="JBCHKQ010000001">
    <property type="protein sequence ID" value="MEM5946984.1"/>
    <property type="molecule type" value="Genomic_DNA"/>
</dbReference>
<dbReference type="Pfam" id="PF20154">
    <property type="entry name" value="LNT_N"/>
    <property type="match status" value="1"/>
</dbReference>